<dbReference type="Pfam" id="PF14903">
    <property type="entry name" value="WG_beta_rep"/>
    <property type="match status" value="5"/>
</dbReference>
<evidence type="ECO:0000313" key="2">
    <source>
        <dbReference type="Proteomes" id="UP000679779"/>
    </source>
</evidence>
<comment type="caution">
    <text evidence="1">The sequence shown here is derived from an EMBL/GenBank/DDBJ whole genome shotgun (WGS) entry which is preliminary data.</text>
</comment>
<evidence type="ECO:0008006" key="3">
    <source>
        <dbReference type="Google" id="ProtNLM"/>
    </source>
</evidence>
<dbReference type="SUPFAM" id="SSF69360">
    <property type="entry name" value="Cell wall binding repeat"/>
    <property type="match status" value="1"/>
</dbReference>
<sequence>MDYFPFNEGEQWGYIGREWNVLIPPIFEEADYFSDGVAAVLKNGLWGYIDMDGNVIIDYQFQSAEKFLEGKAWVMAEERFTLLNKKGDALNQLPKGIADHIDGLSSNLYRFSREDRFGFLGSDGELCLDAVYDEASSFIDGMALVSRAGKSYFINTEGSVILENPKYTPVEGFSEGLAQVLFENRQYGYINMDGEVAIPPSLRIGSRFSEGRAFFFDPQTMKYGYMNTTGDTLIEAKYDAALPFISGLALVKKGKQVELINDRGEMVYPLPKESNVDVESYLQGARYFMVNVNGEEKLFNRELGEMR</sequence>
<organism evidence="1 2">
    <name type="scientific">Paenibacillus albilobatus</name>
    <dbReference type="NCBI Taxonomy" id="2716884"/>
    <lineage>
        <taxon>Bacteria</taxon>
        <taxon>Bacillati</taxon>
        <taxon>Bacillota</taxon>
        <taxon>Bacilli</taxon>
        <taxon>Bacillales</taxon>
        <taxon>Paenibacillaceae</taxon>
        <taxon>Paenibacillus</taxon>
    </lineage>
</organism>
<dbReference type="PANTHER" id="PTHR37841">
    <property type="entry name" value="GLR2918 PROTEIN"/>
    <property type="match status" value="1"/>
</dbReference>
<dbReference type="InterPro" id="IPR032774">
    <property type="entry name" value="WG_beta_rep"/>
</dbReference>
<accession>A0A920CD67</accession>
<dbReference type="RefSeq" id="WP_160039246.1">
    <property type="nucleotide sequence ID" value="NZ_BORQ01000004.1"/>
</dbReference>
<keyword evidence="2" id="KW-1185">Reference proteome</keyword>
<dbReference type="Proteomes" id="UP000679779">
    <property type="component" value="Unassembled WGS sequence"/>
</dbReference>
<evidence type="ECO:0000313" key="1">
    <source>
        <dbReference type="EMBL" id="GIO32457.1"/>
    </source>
</evidence>
<reference evidence="1" key="1">
    <citation type="submission" date="2021-03" db="EMBL/GenBank/DDBJ databases">
        <title>Antimicrobial resistance genes in bacteria isolated from Japanese honey, and their potential for conferring macrolide and lincosamide resistance in the American foulbrood pathogen Paenibacillus larvae.</title>
        <authorList>
            <person name="Okamoto M."/>
            <person name="Kumagai M."/>
            <person name="Kanamori H."/>
            <person name="Takamatsu D."/>
        </authorList>
    </citation>
    <scope>NUCLEOTIDE SEQUENCE</scope>
    <source>
        <strain evidence="1">J2TS6</strain>
    </source>
</reference>
<proteinExistence type="predicted"/>
<protein>
    <recommendedName>
        <fullName evidence="3">WG repeat-containing protein</fullName>
    </recommendedName>
</protein>
<name>A0A920CD67_9BACL</name>
<dbReference type="PANTHER" id="PTHR37841:SF1">
    <property type="entry name" value="DUF3298 DOMAIN-CONTAINING PROTEIN"/>
    <property type="match status" value="1"/>
</dbReference>
<dbReference type="AlphaFoldDB" id="A0A920CD67"/>
<dbReference type="EMBL" id="BORQ01000004">
    <property type="protein sequence ID" value="GIO32457.1"/>
    <property type="molecule type" value="Genomic_DNA"/>
</dbReference>
<gene>
    <name evidence="1" type="ORF">J2TS6_35980</name>
</gene>